<accession>A0AA97P091</accession>
<feature type="compositionally biased region" description="Polar residues" evidence="1">
    <location>
        <begin position="101"/>
        <end position="124"/>
    </location>
</feature>
<feature type="compositionally biased region" description="Pro residues" evidence="1">
    <location>
        <begin position="214"/>
        <end position="253"/>
    </location>
</feature>
<feature type="compositionally biased region" description="Pro residues" evidence="1">
    <location>
        <begin position="133"/>
        <end position="144"/>
    </location>
</feature>
<gene>
    <name evidence="3" type="ORF">OOU_Y34scaffold00491g8</name>
</gene>
<keyword evidence="2" id="KW-0812">Transmembrane</keyword>
<dbReference type="EMBL" id="JH793727">
    <property type="protein sequence ID" value="ELQ39636.1"/>
    <property type="molecule type" value="Genomic_DNA"/>
</dbReference>
<keyword evidence="2" id="KW-1133">Transmembrane helix</keyword>
<feature type="region of interest" description="Disordered" evidence="1">
    <location>
        <begin position="520"/>
        <end position="677"/>
    </location>
</feature>
<name>A0AA97P091_PYRO3</name>
<feature type="compositionally biased region" description="Low complexity" evidence="1">
    <location>
        <begin position="587"/>
        <end position="627"/>
    </location>
</feature>
<evidence type="ECO:0000256" key="1">
    <source>
        <dbReference type="SAM" id="MobiDB-lite"/>
    </source>
</evidence>
<feature type="compositionally biased region" description="Low complexity" evidence="1">
    <location>
        <begin position="634"/>
        <end position="644"/>
    </location>
</feature>
<feature type="compositionally biased region" description="Low complexity" evidence="1">
    <location>
        <begin position="479"/>
        <end position="503"/>
    </location>
</feature>
<dbReference type="Proteomes" id="UP000011086">
    <property type="component" value="Unassembled WGS sequence"/>
</dbReference>
<feature type="region of interest" description="Disordered" evidence="1">
    <location>
        <begin position="772"/>
        <end position="849"/>
    </location>
</feature>
<evidence type="ECO:0000313" key="3">
    <source>
        <dbReference type="EMBL" id="ELQ39636.1"/>
    </source>
</evidence>
<evidence type="ECO:0000256" key="2">
    <source>
        <dbReference type="SAM" id="Phobius"/>
    </source>
</evidence>
<feature type="compositionally biased region" description="Polar residues" evidence="1">
    <location>
        <begin position="562"/>
        <end position="580"/>
    </location>
</feature>
<feature type="compositionally biased region" description="Basic and acidic residues" evidence="1">
    <location>
        <begin position="524"/>
        <end position="535"/>
    </location>
</feature>
<feature type="transmembrane region" description="Helical" evidence="2">
    <location>
        <begin position="707"/>
        <end position="726"/>
    </location>
</feature>
<feature type="region of interest" description="Disordered" evidence="1">
    <location>
        <begin position="279"/>
        <end position="503"/>
    </location>
</feature>
<feature type="compositionally biased region" description="Polar residues" evidence="1">
    <location>
        <begin position="652"/>
        <end position="669"/>
    </location>
</feature>
<protein>
    <submittedName>
        <fullName evidence="3">Uncharacterized protein</fullName>
    </submittedName>
</protein>
<sequence>MYIPVGARPNSMAELVADLERRQSQNPARGGASSRASTQSANTANTANTGTTAPTTPARGPAAPKQAPAEAIPIGRQPRSLSELVEDLERRQANRPAVDNDASSVASGQSAPSVASANSRGTSNAGRGRRPAPVAPAPAVPAAPAPALGVAPATKAINGRSEDLVDFLVGLDRRQARGQARGGRTGSSSPSAQSSKSAPSVSSVDSSNVGRGQQPPPPAAPAPPPALPPPAAAPPAVAPPATAPPAAAPPAATPPIAALALGARSDDLVDFLVDINRRQARPAVGSQVSSAPSRQSANSRGTNNSVGTSRAGKGRQRGPGATPPAVPAAPGPAPALGVPATPAARAISGRSEDLTDFLVGLDRRQSNARRPGRGGAASVWSGNSVDSANTNNSAATSNGRQRAPAAPAPARPAPPAGIAARSKSIAIGEQPSSMAELMADLDRRQANRAPNGRDDATSVASGQSANSAPSVNSAGTSNAGTGRRPAAPGRAAPAPAAPATRAAVGVRSIPIGGQPNSLAELLADLEKRQEKKDGKASSVSSKSSKSAKSVKSKAAQATTSSEPAQATQPSSTLPAQSTQPPAVLPGQAETTPSPSTAPPAQTTPAAPEGANGPAQSPAPAPTSAGAGDKVNGALPLPTTLQTLPSEPPRSTVLPTPQNNVAQPVGSSSAGIDPQPQMNGGMVAGAIVGSIGEYPPDPLAAFHSLTTIFSPPSAGVAVLAAIIFFLFRRQRRRDSVSGTERRGPNWESRLYGSERSTVSGGTRNTIRSFFARRSAAAAPQTTSETQPNRLPSHFPTLPKSAFDSRRSERSTGLSALDEKQYKTYQNLVGRLNEKQPVPFDHPYYQNDDWR</sequence>
<feature type="region of interest" description="Disordered" evidence="1">
    <location>
        <begin position="1"/>
        <end position="145"/>
    </location>
</feature>
<feature type="compositionally biased region" description="Low complexity" evidence="1">
    <location>
        <begin position="334"/>
        <end position="344"/>
    </location>
</feature>
<feature type="region of interest" description="Disordered" evidence="1">
    <location>
        <begin position="175"/>
        <end position="253"/>
    </location>
</feature>
<feature type="compositionally biased region" description="Basic and acidic residues" evidence="1">
    <location>
        <begin position="440"/>
        <end position="456"/>
    </location>
</feature>
<proteinExistence type="predicted"/>
<feature type="compositionally biased region" description="Low complexity" evidence="1">
    <location>
        <begin position="187"/>
        <end position="207"/>
    </location>
</feature>
<reference evidence="3" key="1">
    <citation type="journal article" date="2012" name="PLoS Genet.">
        <title>Comparative analysis of the genomes of two field isolates of the rice blast fungus Magnaporthe oryzae.</title>
        <authorList>
            <person name="Xue M."/>
            <person name="Yang J."/>
            <person name="Li Z."/>
            <person name="Hu S."/>
            <person name="Yao N."/>
            <person name="Dean R.A."/>
            <person name="Zhao W."/>
            <person name="Shen M."/>
            <person name="Zhang H."/>
            <person name="Li C."/>
            <person name="Liu L."/>
            <person name="Cao L."/>
            <person name="Xu X."/>
            <person name="Xing Y."/>
            <person name="Hsiang T."/>
            <person name="Zhang Z."/>
            <person name="Xu J.R."/>
            <person name="Peng Y.L."/>
        </authorList>
    </citation>
    <scope>NUCLEOTIDE SEQUENCE</scope>
    <source>
        <strain evidence="3">Y34</strain>
    </source>
</reference>
<feature type="compositionally biased region" description="Polar residues" evidence="1">
    <location>
        <begin position="286"/>
        <end position="308"/>
    </location>
</feature>
<feature type="compositionally biased region" description="Low complexity" evidence="1">
    <location>
        <begin position="32"/>
        <end position="64"/>
    </location>
</feature>
<dbReference type="AlphaFoldDB" id="A0AA97P091"/>
<feature type="compositionally biased region" description="Low complexity" evidence="1">
    <location>
        <begin position="536"/>
        <end position="561"/>
    </location>
</feature>
<feature type="compositionally biased region" description="Pro residues" evidence="1">
    <location>
        <begin position="321"/>
        <end position="333"/>
    </location>
</feature>
<keyword evidence="2" id="KW-0472">Membrane</keyword>
<organism evidence="3">
    <name type="scientific">Pyricularia oryzae (strain Y34)</name>
    <name type="common">Rice blast fungus</name>
    <name type="synonym">Magnaporthe oryzae</name>
    <dbReference type="NCBI Taxonomy" id="1143189"/>
    <lineage>
        <taxon>Eukaryota</taxon>
        <taxon>Fungi</taxon>
        <taxon>Dikarya</taxon>
        <taxon>Ascomycota</taxon>
        <taxon>Pezizomycotina</taxon>
        <taxon>Sordariomycetes</taxon>
        <taxon>Sordariomycetidae</taxon>
        <taxon>Magnaporthales</taxon>
        <taxon>Pyriculariaceae</taxon>
        <taxon>Pyricularia</taxon>
    </lineage>
</organism>
<feature type="compositionally biased region" description="Polar residues" evidence="1">
    <location>
        <begin position="458"/>
        <end position="478"/>
    </location>
</feature>
<feature type="compositionally biased region" description="Pro residues" evidence="1">
    <location>
        <begin position="406"/>
        <end position="415"/>
    </location>
</feature>
<feature type="compositionally biased region" description="Low complexity" evidence="1">
    <location>
        <begin position="387"/>
        <end position="405"/>
    </location>
</feature>
<feature type="compositionally biased region" description="Polar residues" evidence="1">
    <location>
        <begin position="778"/>
        <end position="788"/>
    </location>
</feature>